<dbReference type="AlphaFoldDB" id="A0A255DZ95"/>
<evidence type="ECO:0000256" key="10">
    <source>
        <dbReference type="PIRSR" id="PIRSR000350-4"/>
    </source>
</evidence>
<feature type="active site" description="Proton acceptor" evidence="8">
    <location>
        <position position="447"/>
    </location>
</feature>
<dbReference type="GO" id="GO:0006103">
    <property type="term" value="P:2-oxoglutarate metabolic process"/>
    <property type="evidence" value="ECO:0007669"/>
    <property type="project" value="TreeGrafter"/>
</dbReference>
<sequence length="470" mass="50857">MEHFDLCVIGSGTGNSIIDEAFADKKVALVEKSEIFGGTCLNRGCIPTKMYVKPADVAVAAAEAGRLGLTPATLTADWDAIRDRIFGRIDAISAGGLDYREGLDNVTVFHGEARFTGPRQLKVGDQEFTADQVVIATGSSSVVPDWINEDHAEALAGLVHTSDSIMRIDELPRQLIIVGGGYVGAEFAHIFSGLGVDVTMIHRGDLLLRGQDEAVRERFTELLGKRVRIHLGQQVTGLVPGGDDDVAGGVRVLTTDDDKVEYDYDADLVLVAVGREPNLDLDLDKAGVEVAEGRIRVDAYQRTSADGVWALGDVSSPWMLKHVANHEGRIVHHNITHPDHLEPADHRFVPAAVFSDPQVASVGLTEQQARREGYDVVTGTTDYAATAYGWALEDEGHFCKLVGDRDGRLLGGHIIGPDASMLIQPIIEALSFDLPLRRLARGQYWIHPALTEVVENALLALQEASAEPRS</sequence>
<evidence type="ECO:0000256" key="8">
    <source>
        <dbReference type="PIRSR" id="PIRSR000350-2"/>
    </source>
</evidence>
<keyword evidence="6" id="KW-1015">Disulfide bond</keyword>
<dbReference type="SUPFAM" id="SSF51905">
    <property type="entry name" value="FAD/NAD(P)-binding domain"/>
    <property type="match status" value="1"/>
</dbReference>
<dbReference type="PANTHER" id="PTHR22912">
    <property type="entry name" value="DISULFIDE OXIDOREDUCTASE"/>
    <property type="match status" value="1"/>
</dbReference>
<feature type="disulfide bond" description="Redox-active" evidence="10">
    <location>
        <begin position="40"/>
        <end position="45"/>
    </location>
</feature>
<keyword evidence="7 11" id="KW-0676">Redox-active center</keyword>
<dbReference type="PRINTS" id="PR00368">
    <property type="entry name" value="FADPNR"/>
</dbReference>
<comment type="similarity">
    <text evidence="1 11">Belongs to the class-I pyridine nucleotide-disulfide oxidoreductase family.</text>
</comment>
<keyword evidence="5 9" id="KW-0520">NAD</keyword>
<evidence type="ECO:0000256" key="9">
    <source>
        <dbReference type="PIRSR" id="PIRSR000350-3"/>
    </source>
</evidence>
<dbReference type="GO" id="GO:0004148">
    <property type="term" value="F:dihydrolipoyl dehydrogenase (NADH) activity"/>
    <property type="evidence" value="ECO:0007669"/>
    <property type="project" value="TreeGrafter"/>
</dbReference>
<dbReference type="PIRSF" id="PIRSF000350">
    <property type="entry name" value="Mercury_reductase_MerA"/>
    <property type="match status" value="1"/>
</dbReference>
<dbReference type="Pfam" id="PF02852">
    <property type="entry name" value="Pyr_redox_dim"/>
    <property type="match status" value="1"/>
</dbReference>
<evidence type="ECO:0000256" key="11">
    <source>
        <dbReference type="RuleBase" id="RU003691"/>
    </source>
</evidence>
<evidence type="ECO:0000256" key="5">
    <source>
        <dbReference type="ARBA" id="ARBA00023027"/>
    </source>
</evidence>
<evidence type="ECO:0000259" key="13">
    <source>
        <dbReference type="Pfam" id="PF07992"/>
    </source>
</evidence>
<dbReference type="Gene3D" id="3.30.390.30">
    <property type="match status" value="1"/>
</dbReference>
<dbReference type="PROSITE" id="PS00076">
    <property type="entry name" value="PYRIDINE_REDOX_1"/>
    <property type="match status" value="1"/>
</dbReference>
<evidence type="ECO:0000256" key="1">
    <source>
        <dbReference type="ARBA" id="ARBA00007532"/>
    </source>
</evidence>
<evidence type="ECO:0000256" key="3">
    <source>
        <dbReference type="ARBA" id="ARBA00022827"/>
    </source>
</evidence>
<name>A0A255DZ95_9ACTN</name>
<feature type="binding site" evidence="9">
    <location>
        <position position="274"/>
    </location>
    <ligand>
        <name>NAD(+)</name>
        <dbReference type="ChEBI" id="CHEBI:57540"/>
    </ligand>
</feature>
<evidence type="ECO:0000256" key="2">
    <source>
        <dbReference type="ARBA" id="ARBA00022630"/>
    </source>
</evidence>
<keyword evidence="3 9" id="KW-0274">FAD</keyword>
<evidence type="ECO:0000259" key="12">
    <source>
        <dbReference type="Pfam" id="PF02852"/>
    </source>
</evidence>
<feature type="binding site" evidence="9">
    <location>
        <position position="313"/>
    </location>
    <ligand>
        <name>FAD</name>
        <dbReference type="ChEBI" id="CHEBI:57692"/>
    </ligand>
</feature>
<proteinExistence type="inferred from homology"/>
<dbReference type="Gene3D" id="3.50.50.60">
    <property type="entry name" value="FAD/NAD(P)-binding domain"/>
    <property type="match status" value="2"/>
</dbReference>
<dbReference type="SUPFAM" id="SSF55424">
    <property type="entry name" value="FAD/NAD-linked reductases, dimerisation (C-terminal) domain"/>
    <property type="match status" value="1"/>
</dbReference>
<evidence type="ECO:0000313" key="14">
    <source>
        <dbReference type="EMBL" id="OYN84669.1"/>
    </source>
</evidence>
<dbReference type="InterPro" id="IPR050151">
    <property type="entry name" value="Class-I_Pyr_Nuc-Dis_Oxidored"/>
</dbReference>
<evidence type="ECO:0000256" key="7">
    <source>
        <dbReference type="ARBA" id="ARBA00023284"/>
    </source>
</evidence>
<dbReference type="GO" id="GO:0050660">
    <property type="term" value="F:flavin adenine dinucleotide binding"/>
    <property type="evidence" value="ECO:0007669"/>
    <property type="project" value="TreeGrafter"/>
</dbReference>
<dbReference type="PANTHER" id="PTHR22912:SF217">
    <property type="entry name" value="DIHYDROLIPOYL DEHYDROGENASE"/>
    <property type="match status" value="1"/>
</dbReference>
<dbReference type="InterPro" id="IPR036188">
    <property type="entry name" value="FAD/NAD-bd_sf"/>
</dbReference>
<dbReference type="PRINTS" id="PR00411">
    <property type="entry name" value="PNDRDTASEI"/>
</dbReference>
<keyword evidence="2 11" id="KW-0285">Flavoprotein</keyword>
<feature type="binding site" evidence="9">
    <location>
        <begin position="179"/>
        <end position="186"/>
    </location>
    <ligand>
        <name>NAD(+)</name>
        <dbReference type="ChEBI" id="CHEBI:57540"/>
    </ligand>
</feature>
<dbReference type="InterPro" id="IPR016156">
    <property type="entry name" value="FAD/NAD-linked_Rdtase_dimer_sf"/>
</dbReference>
<keyword evidence="9" id="KW-0547">Nucleotide-binding</keyword>
<gene>
    <name evidence="14" type="ORF">CGZ92_12640</name>
</gene>
<accession>A0A255DZ95</accession>
<dbReference type="InterPro" id="IPR001100">
    <property type="entry name" value="Pyr_nuc-diS_OxRdtase"/>
</dbReference>
<dbReference type="InterPro" id="IPR023753">
    <property type="entry name" value="FAD/NAD-binding_dom"/>
</dbReference>
<feature type="binding site" evidence="9">
    <location>
        <begin position="137"/>
        <end position="139"/>
    </location>
    <ligand>
        <name>FAD</name>
        <dbReference type="ChEBI" id="CHEBI:57692"/>
    </ligand>
</feature>
<comment type="cofactor">
    <cofactor evidence="9">
        <name>FAD</name>
        <dbReference type="ChEBI" id="CHEBI:57692"/>
    </cofactor>
    <text evidence="9">Binds 1 FAD per subunit.</text>
</comment>
<dbReference type="InterPro" id="IPR004099">
    <property type="entry name" value="Pyr_nucl-diS_OxRdtase_dimer"/>
</dbReference>
<dbReference type="InterPro" id="IPR012999">
    <property type="entry name" value="Pyr_OxRdtase_I_AS"/>
</dbReference>
<dbReference type="Pfam" id="PF07992">
    <property type="entry name" value="Pyr_redox_2"/>
    <property type="match status" value="1"/>
</dbReference>
<feature type="domain" description="Pyridine nucleotide-disulphide oxidoreductase dimerisation" evidence="12">
    <location>
        <begin position="349"/>
        <end position="457"/>
    </location>
</feature>
<dbReference type="EMBL" id="NMVI01000027">
    <property type="protein sequence ID" value="OYN84669.1"/>
    <property type="molecule type" value="Genomic_DNA"/>
</dbReference>
<keyword evidence="4 11" id="KW-0560">Oxidoreductase</keyword>
<dbReference type="RefSeq" id="WP_094451731.1">
    <property type="nucleotide sequence ID" value="NZ_NMVI01000027.1"/>
</dbReference>
<evidence type="ECO:0000256" key="4">
    <source>
        <dbReference type="ARBA" id="ARBA00023002"/>
    </source>
</evidence>
<organism evidence="14 15">
    <name type="scientific">Parenemella sanctibonifatiensis</name>
    <dbReference type="NCBI Taxonomy" id="2016505"/>
    <lineage>
        <taxon>Bacteria</taxon>
        <taxon>Bacillati</taxon>
        <taxon>Actinomycetota</taxon>
        <taxon>Actinomycetes</taxon>
        <taxon>Propionibacteriales</taxon>
        <taxon>Propionibacteriaceae</taxon>
        <taxon>Parenemella</taxon>
    </lineage>
</organism>
<evidence type="ECO:0000313" key="15">
    <source>
        <dbReference type="Proteomes" id="UP000216533"/>
    </source>
</evidence>
<dbReference type="Proteomes" id="UP000216533">
    <property type="component" value="Unassembled WGS sequence"/>
</dbReference>
<feature type="binding site" evidence="9">
    <location>
        <begin position="319"/>
        <end position="322"/>
    </location>
    <ligand>
        <name>FAD</name>
        <dbReference type="ChEBI" id="CHEBI:57692"/>
    </ligand>
</feature>
<dbReference type="NCBIfam" id="NF005884">
    <property type="entry name" value="PRK07846.1"/>
    <property type="match status" value="1"/>
</dbReference>
<reference evidence="14 15" key="1">
    <citation type="submission" date="2017-07" db="EMBL/GenBank/DDBJ databases">
        <title>Draft whole genome sequences of clinical Proprionibacteriaceae strains.</title>
        <authorList>
            <person name="Bernier A.-M."/>
            <person name="Bernard K."/>
            <person name="Domingo M.-C."/>
        </authorList>
    </citation>
    <scope>NUCLEOTIDE SEQUENCE [LARGE SCALE GENOMIC DNA]</scope>
    <source>
        <strain evidence="14 15">NML 160184</strain>
    </source>
</reference>
<comment type="caution">
    <text evidence="14">The sequence shown here is derived from an EMBL/GenBank/DDBJ whole genome shotgun (WGS) entry which is preliminary data.</text>
</comment>
<feature type="domain" description="FAD/NAD(P)-binding" evidence="13">
    <location>
        <begin position="4"/>
        <end position="328"/>
    </location>
</feature>
<protein>
    <submittedName>
        <fullName evidence="14">Mycothione reductase</fullName>
    </submittedName>
</protein>
<evidence type="ECO:0000256" key="6">
    <source>
        <dbReference type="ARBA" id="ARBA00023157"/>
    </source>
</evidence>
<feature type="binding site" evidence="9">
    <location>
        <position position="49"/>
    </location>
    <ligand>
        <name>FAD</name>
        <dbReference type="ChEBI" id="CHEBI:57692"/>
    </ligand>
</feature>